<keyword evidence="2" id="KW-1185">Reference proteome</keyword>
<comment type="caution">
    <text evidence="1">The sequence shown here is derived from an EMBL/GenBank/DDBJ whole genome shotgun (WGS) entry which is preliminary data.</text>
</comment>
<organism evidence="1 2">
    <name type="scientific">Hibiscus sabdariffa</name>
    <name type="common">roselle</name>
    <dbReference type="NCBI Taxonomy" id="183260"/>
    <lineage>
        <taxon>Eukaryota</taxon>
        <taxon>Viridiplantae</taxon>
        <taxon>Streptophyta</taxon>
        <taxon>Embryophyta</taxon>
        <taxon>Tracheophyta</taxon>
        <taxon>Spermatophyta</taxon>
        <taxon>Magnoliopsida</taxon>
        <taxon>eudicotyledons</taxon>
        <taxon>Gunneridae</taxon>
        <taxon>Pentapetalae</taxon>
        <taxon>rosids</taxon>
        <taxon>malvids</taxon>
        <taxon>Malvales</taxon>
        <taxon>Malvaceae</taxon>
        <taxon>Malvoideae</taxon>
        <taxon>Hibiscus</taxon>
    </lineage>
</organism>
<name>A0ABR2R8X3_9ROSI</name>
<accession>A0ABR2R8X3</accession>
<proteinExistence type="predicted"/>
<evidence type="ECO:0000313" key="2">
    <source>
        <dbReference type="Proteomes" id="UP001396334"/>
    </source>
</evidence>
<reference evidence="1 2" key="1">
    <citation type="journal article" date="2024" name="G3 (Bethesda)">
        <title>Genome assembly of Hibiscus sabdariffa L. provides insights into metabolisms of medicinal natural products.</title>
        <authorList>
            <person name="Kim T."/>
        </authorList>
    </citation>
    <scope>NUCLEOTIDE SEQUENCE [LARGE SCALE GENOMIC DNA]</scope>
    <source>
        <strain evidence="1">TK-2024</strain>
        <tissue evidence="1">Old leaves</tissue>
    </source>
</reference>
<gene>
    <name evidence="1" type="ORF">V6N11_035940</name>
</gene>
<sequence>MTSISQKSANKDGNSSQKHGLAITDDVCTTSKPNGSYGKTLAARTETDRLSQLLEECNVVQNNIRAISRGYQFNHVISKISKIWYGLEIILHHDCCASEKSLLTEPYVSDCEMLRILRLPITGLILRLPLLASKPNMTVL</sequence>
<dbReference type="EMBL" id="JBBPBN010000024">
    <property type="protein sequence ID" value="KAK9009401.1"/>
    <property type="molecule type" value="Genomic_DNA"/>
</dbReference>
<dbReference type="Proteomes" id="UP001396334">
    <property type="component" value="Unassembled WGS sequence"/>
</dbReference>
<protein>
    <submittedName>
        <fullName evidence="1">Uncharacterized protein</fullName>
    </submittedName>
</protein>
<evidence type="ECO:0000313" key="1">
    <source>
        <dbReference type="EMBL" id="KAK9009401.1"/>
    </source>
</evidence>